<sequence>MDVWGLESSWGSGASPPLPPFRLLSIGRDGALRAAQGPASPVLVVLHGARSSQGGHSAPEVRSLKSLLDGSRAVHDTVRHLHPEDALKRTKGAALYQRVPLKGMRPTQSSAPKRKESRQDTLCRDCRKAQSMIYRRIRHHVVLQDTDVVVYPPGRPRCLLSLELHTPRNICVAVWPERLSALAEDFQSARFERGYIMNPGFKALRMHGFEQPLYEMCHHVGCGTRGARKGEWWNMEERP</sequence>
<dbReference type="EMBL" id="ML213517">
    <property type="protein sequence ID" value="TFK49080.1"/>
    <property type="molecule type" value="Genomic_DNA"/>
</dbReference>
<keyword evidence="2" id="KW-1185">Reference proteome</keyword>
<evidence type="ECO:0000313" key="2">
    <source>
        <dbReference type="Proteomes" id="UP000305948"/>
    </source>
</evidence>
<dbReference type="AlphaFoldDB" id="A0A5C3MVE8"/>
<reference evidence="1 2" key="1">
    <citation type="journal article" date="2019" name="Nat. Ecol. Evol.">
        <title>Megaphylogeny resolves global patterns of mushroom evolution.</title>
        <authorList>
            <person name="Varga T."/>
            <person name="Krizsan K."/>
            <person name="Foldi C."/>
            <person name="Dima B."/>
            <person name="Sanchez-Garcia M."/>
            <person name="Sanchez-Ramirez S."/>
            <person name="Szollosi G.J."/>
            <person name="Szarkandi J.G."/>
            <person name="Papp V."/>
            <person name="Albert L."/>
            <person name="Andreopoulos W."/>
            <person name="Angelini C."/>
            <person name="Antonin V."/>
            <person name="Barry K.W."/>
            <person name="Bougher N.L."/>
            <person name="Buchanan P."/>
            <person name="Buyck B."/>
            <person name="Bense V."/>
            <person name="Catcheside P."/>
            <person name="Chovatia M."/>
            <person name="Cooper J."/>
            <person name="Damon W."/>
            <person name="Desjardin D."/>
            <person name="Finy P."/>
            <person name="Geml J."/>
            <person name="Haridas S."/>
            <person name="Hughes K."/>
            <person name="Justo A."/>
            <person name="Karasinski D."/>
            <person name="Kautmanova I."/>
            <person name="Kiss B."/>
            <person name="Kocsube S."/>
            <person name="Kotiranta H."/>
            <person name="LaButti K.M."/>
            <person name="Lechner B.E."/>
            <person name="Liimatainen K."/>
            <person name="Lipzen A."/>
            <person name="Lukacs Z."/>
            <person name="Mihaltcheva S."/>
            <person name="Morgado L.N."/>
            <person name="Niskanen T."/>
            <person name="Noordeloos M.E."/>
            <person name="Ohm R.A."/>
            <person name="Ortiz-Santana B."/>
            <person name="Ovrebo C."/>
            <person name="Racz N."/>
            <person name="Riley R."/>
            <person name="Savchenko A."/>
            <person name="Shiryaev A."/>
            <person name="Soop K."/>
            <person name="Spirin V."/>
            <person name="Szebenyi C."/>
            <person name="Tomsovsky M."/>
            <person name="Tulloss R.E."/>
            <person name="Uehling J."/>
            <person name="Grigoriev I.V."/>
            <person name="Vagvolgyi C."/>
            <person name="Papp T."/>
            <person name="Martin F.M."/>
            <person name="Miettinen O."/>
            <person name="Hibbett D.S."/>
            <person name="Nagy L.G."/>
        </authorList>
    </citation>
    <scope>NUCLEOTIDE SEQUENCE [LARGE SCALE GENOMIC DNA]</scope>
    <source>
        <strain evidence="1 2">OMC1185</strain>
    </source>
</reference>
<name>A0A5C3MVE8_9AGAM</name>
<proteinExistence type="predicted"/>
<evidence type="ECO:0000313" key="1">
    <source>
        <dbReference type="EMBL" id="TFK49080.1"/>
    </source>
</evidence>
<protein>
    <submittedName>
        <fullName evidence="1">Uncharacterized protein</fullName>
    </submittedName>
</protein>
<organism evidence="1 2">
    <name type="scientific">Heliocybe sulcata</name>
    <dbReference type="NCBI Taxonomy" id="5364"/>
    <lineage>
        <taxon>Eukaryota</taxon>
        <taxon>Fungi</taxon>
        <taxon>Dikarya</taxon>
        <taxon>Basidiomycota</taxon>
        <taxon>Agaricomycotina</taxon>
        <taxon>Agaricomycetes</taxon>
        <taxon>Gloeophyllales</taxon>
        <taxon>Gloeophyllaceae</taxon>
        <taxon>Heliocybe</taxon>
    </lineage>
</organism>
<accession>A0A5C3MVE8</accession>
<gene>
    <name evidence="1" type="ORF">OE88DRAFT_1758384</name>
</gene>
<dbReference type="OrthoDB" id="10666582at2759"/>
<dbReference type="Proteomes" id="UP000305948">
    <property type="component" value="Unassembled WGS sequence"/>
</dbReference>